<dbReference type="Gene3D" id="3.50.50.60">
    <property type="entry name" value="FAD/NAD(P)-binding domain"/>
    <property type="match status" value="1"/>
</dbReference>
<dbReference type="PRINTS" id="PR00757">
    <property type="entry name" value="AMINEOXDASEF"/>
</dbReference>
<evidence type="ECO:0000256" key="4">
    <source>
        <dbReference type="ARBA" id="ARBA00022490"/>
    </source>
</evidence>
<feature type="non-terminal residue" evidence="11">
    <location>
        <position position="572"/>
    </location>
</feature>
<evidence type="ECO:0000256" key="8">
    <source>
        <dbReference type="PIRSR" id="PIRSR601613-1"/>
    </source>
</evidence>
<dbReference type="InterPro" id="IPR001613">
    <property type="entry name" value="Flavin_amine_oxidase"/>
</dbReference>
<gene>
    <name evidence="11" type="ORF">B4U79_13913</name>
</gene>
<dbReference type="Proteomes" id="UP000285301">
    <property type="component" value="Unassembled WGS sequence"/>
</dbReference>
<evidence type="ECO:0000313" key="11">
    <source>
        <dbReference type="EMBL" id="RWS04652.1"/>
    </source>
</evidence>
<evidence type="ECO:0000256" key="3">
    <source>
        <dbReference type="ARBA" id="ARBA00005995"/>
    </source>
</evidence>
<evidence type="ECO:0000256" key="7">
    <source>
        <dbReference type="ARBA" id="ARBA00023002"/>
    </source>
</evidence>
<dbReference type="SUPFAM" id="SSF51905">
    <property type="entry name" value="FAD/NAD(P)-binding domain"/>
    <property type="match status" value="1"/>
</dbReference>
<accession>A0A3S3NRK2</accession>
<name>A0A3S3NRK2_9ACAR</name>
<feature type="binding site" evidence="8">
    <location>
        <position position="329"/>
    </location>
    <ligand>
        <name>FAD</name>
        <dbReference type="ChEBI" id="CHEBI:57692"/>
    </ligand>
</feature>
<dbReference type="STRING" id="1965070.A0A3S3NRK2"/>
<evidence type="ECO:0000256" key="2">
    <source>
        <dbReference type="ARBA" id="ARBA00004496"/>
    </source>
</evidence>
<dbReference type="EC" id="1.4.3.-" evidence="9"/>
<keyword evidence="5 9" id="KW-0285">Flavoprotein</keyword>
<dbReference type="Pfam" id="PF01593">
    <property type="entry name" value="Amino_oxidase"/>
    <property type="match status" value="2"/>
</dbReference>
<dbReference type="InterPro" id="IPR002937">
    <property type="entry name" value="Amino_oxidase"/>
</dbReference>
<comment type="similarity">
    <text evidence="3 9">Belongs to the flavin monoamine oxidase family.</text>
</comment>
<protein>
    <recommendedName>
        <fullName evidence="9">Amine oxidase</fullName>
        <ecNumber evidence="9">1.4.3.-</ecNumber>
    </recommendedName>
</protein>
<comment type="subcellular location">
    <subcellularLocation>
        <location evidence="2">Cytoplasm</location>
    </subcellularLocation>
</comment>
<proteinExistence type="inferred from homology"/>
<evidence type="ECO:0000256" key="1">
    <source>
        <dbReference type="ARBA" id="ARBA00001974"/>
    </source>
</evidence>
<dbReference type="InterPro" id="IPR036188">
    <property type="entry name" value="FAD/NAD-bd_sf"/>
</dbReference>
<dbReference type="Gene3D" id="3.90.660.10">
    <property type="match status" value="2"/>
</dbReference>
<dbReference type="GO" id="GO:0008131">
    <property type="term" value="F:primary methylamine oxidase activity"/>
    <property type="evidence" value="ECO:0007669"/>
    <property type="project" value="UniProtKB-ARBA"/>
</dbReference>
<dbReference type="OrthoDB" id="5046242at2759"/>
<dbReference type="PANTHER" id="PTHR10742">
    <property type="entry name" value="FLAVIN MONOAMINE OXIDASE"/>
    <property type="match status" value="1"/>
</dbReference>
<comment type="cofactor">
    <cofactor evidence="1 9">
        <name>FAD</name>
        <dbReference type="ChEBI" id="CHEBI:57692"/>
    </cofactor>
</comment>
<comment type="caution">
    <text evidence="11">The sequence shown here is derived from an EMBL/GenBank/DDBJ whole genome shotgun (WGS) entry which is preliminary data.</text>
</comment>
<dbReference type="EMBL" id="NCKU01005372">
    <property type="protein sequence ID" value="RWS04652.1"/>
    <property type="molecule type" value="Genomic_DNA"/>
</dbReference>
<evidence type="ECO:0000256" key="6">
    <source>
        <dbReference type="ARBA" id="ARBA00022827"/>
    </source>
</evidence>
<dbReference type="InterPro" id="IPR050281">
    <property type="entry name" value="Flavin_monoamine_oxidase"/>
</dbReference>
<dbReference type="GO" id="GO:0046592">
    <property type="term" value="F:polyamine oxidase activity"/>
    <property type="evidence" value="ECO:0007669"/>
    <property type="project" value="TreeGrafter"/>
</dbReference>
<feature type="non-terminal residue" evidence="11">
    <location>
        <position position="1"/>
    </location>
</feature>
<keyword evidence="7 9" id="KW-0560">Oxidoreductase</keyword>
<evidence type="ECO:0000256" key="5">
    <source>
        <dbReference type="ARBA" id="ARBA00022630"/>
    </source>
</evidence>
<dbReference type="GO" id="GO:0005737">
    <property type="term" value="C:cytoplasm"/>
    <property type="evidence" value="ECO:0007669"/>
    <property type="project" value="UniProtKB-SubCell"/>
</dbReference>
<keyword evidence="4" id="KW-0963">Cytoplasm</keyword>
<organism evidence="11 12">
    <name type="scientific">Dinothrombium tinctorium</name>
    <dbReference type="NCBI Taxonomy" id="1965070"/>
    <lineage>
        <taxon>Eukaryota</taxon>
        <taxon>Metazoa</taxon>
        <taxon>Ecdysozoa</taxon>
        <taxon>Arthropoda</taxon>
        <taxon>Chelicerata</taxon>
        <taxon>Arachnida</taxon>
        <taxon>Acari</taxon>
        <taxon>Acariformes</taxon>
        <taxon>Trombidiformes</taxon>
        <taxon>Prostigmata</taxon>
        <taxon>Anystina</taxon>
        <taxon>Parasitengona</taxon>
        <taxon>Trombidioidea</taxon>
        <taxon>Trombidiidae</taxon>
        <taxon>Dinothrombium</taxon>
    </lineage>
</organism>
<feature type="binding site" evidence="8">
    <location>
        <begin position="150"/>
        <end position="151"/>
    </location>
    <ligand>
        <name>FAD</name>
        <dbReference type="ChEBI" id="CHEBI:57692"/>
    </ligand>
</feature>
<sequence>SEVSPNVLLAFIAGNSVEYIEAVNDAELGILLTNRLREYTGDQTLPKPDRILKSTWLTDKFFRGAYSSLGLLSRFDDFTVLSEPLPSTSIHRLLFAGEATTPAERTEARDENSSHTSKKFEVVIIGGGMAGMSAAEHLIRNGLKNIAIFEAKERLGGRILTDYSFAENAAIELGAQWIHGATVANNIYNLANIQGLIKDEKCTTLKGTFLLKGGKVVDDEFIESLKKEFGKINCEKANFSNVEQCFNQQFVKISSKFAESEKEVLSAAFNVFKLSRMGFDGSELNSVLAGVEPYTYMPCDLDTIEGNDKFIELLKQNISDEQIYLNHEVVNIAWDENEVILTVKHKNLTKFVIAEYVICTIPLGVLKNQSSLLFTPQLPPRKLKAITNLNAGKVVKVFLYFNKPFWTRNQLNLLILGVSDDEYEQGYKEWIHRVAFFRESEVSPNVLLAFIAGNSVEYIEAVNDAELGILLTNRLREYTGDQTLPKPDRILKSTWLTDKFFRGAYSSLGLLSRFDDFTVLSEPLPSTSIHRLLFAGEATTPAGYGTMHGARESGIREANRLIWQMYNEVSSN</sequence>
<evidence type="ECO:0000256" key="9">
    <source>
        <dbReference type="RuleBase" id="RU362067"/>
    </source>
</evidence>
<dbReference type="PANTHER" id="PTHR10742:SF405">
    <property type="entry name" value="PEROXISOMAL N(1)-ACETYL-SPERMINE_SPERMIDINE OXIDASE"/>
    <property type="match status" value="1"/>
</dbReference>
<dbReference type="AlphaFoldDB" id="A0A3S3NRK2"/>
<feature type="domain" description="Amine oxidase" evidence="10">
    <location>
        <begin position="6"/>
        <end position="101"/>
    </location>
</feature>
<reference evidence="11 12" key="1">
    <citation type="journal article" date="2018" name="Gigascience">
        <title>Genomes of trombidid mites reveal novel predicted allergens and laterally-transferred genes associated with secondary metabolism.</title>
        <authorList>
            <person name="Dong X."/>
            <person name="Chaisiri K."/>
            <person name="Xia D."/>
            <person name="Armstrong S.D."/>
            <person name="Fang Y."/>
            <person name="Donnelly M.J."/>
            <person name="Kadowaki T."/>
            <person name="McGarry J.W."/>
            <person name="Darby A.C."/>
            <person name="Makepeace B.L."/>
        </authorList>
    </citation>
    <scope>NUCLEOTIDE SEQUENCE [LARGE SCALE GENOMIC DNA]</scope>
    <source>
        <strain evidence="11">UoL-WK</strain>
    </source>
</reference>
<dbReference type="SUPFAM" id="SSF54373">
    <property type="entry name" value="FAD-linked reductases, C-terminal domain"/>
    <property type="match status" value="2"/>
</dbReference>
<feature type="domain" description="Amine oxidase" evidence="10">
    <location>
        <begin position="129"/>
        <end position="562"/>
    </location>
</feature>
<keyword evidence="6 9" id="KW-0274">FAD</keyword>
<evidence type="ECO:0000313" key="12">
    <source>
        <dbReference type="Proteomes" id="UP000285301"/>
    </source>
</evidence>
<feature type="binding site" evidence="8">
    <location>
        <position position="450"/>
    </location>
    <ligand>
        <name>substrate</name>
    </ligand>
</feature>
<keyword evidence="12" id="KW-1185">Reference proteome</keyword>
<evidence type="ECO:0000259" key="10">
    <source>
        <dbReference type="Pfam" id="PF01593"/>
    </source>
</evidence>